<evidence type="ECO:0000313" key="1">
    <source>
        <dbReference type="EMBL" id="PHY95093.1"/>
    </source>
</evidence>
<comment type="caution">
    <text evidence="1">The sequence shown here is derived from an EMBL/GenBank/DDBJ whole genome shotgun (WGS) entry which is preliminary data.</text>
</comment>
<sequence>MLGAGGKSCMHFSLVRTAKNLPWKALFLHDRCFMLVFVGTLHLRTSRSAEQCCSVMVRAVWGNKRIFGGDENKVPT</sequence>
<accession>A0A2G4REU6</accession>
<reference evidence="1 2" key="1">
    <citation type="submission" date="2017-10" db="EMBL/GenBank/DDBJ databases">
        <title>Genomic analysis of the genus Acetobacter.</title>
        <authorList>
            <person name="Kim K.H."/>
            <person name="Chun B.H."/>
            <person name="Son A.R."/>
            <person name="Jeon C.O."/>
        </authorList>
    </citation>
    <scope>NUCLEOTIDE SEQUENCE [LARGE SCALE GENOMIC DNA]</scope>
    <source>
        <strain evidence="1 2">LHT 2458</strain>
    </source>
</reference>
<dbReference type="AlphaFoldDB" id="A0A2G4REU6"/>
<dbReference type="Proteomes" id="UP000228751">
    <property type="component" value="Unassembled WGS sequence"/>
</dbReference>
<keyword evidence="2" id="KW-1185">Reference proteome</keyword>
<gene>
    <name evidence="1" type="ORF">CSR02_02235</name>
</gene>
<dbReference type="EMBL" id="PEBQ01000030">
    <property type="protein sequence ID" value="PHY95093.1"/>
    <property type="molecule type" value="Genomic_DNA"/>
</dbReference>
<protein>
    <submittedName>
        <fullName evidence="1">Uncharacterized protein</fullName>
    </submittedName>
</protein>
<name>A0A2G4REU6_9PROT</name>
<evidence type="ECO:0000313" key="2">
    <source>
        <dbReference type="Proteomes" id="UP000228751"/>
    </source>
</evidence>
<proteinExistence type="predicted"/>
<organism evidence="1 2">
    <name type="scientific">Acetobacter pomorum</name>
    <dbReference type="NCBI Taxonomy" id="65959"/>
    <lineage>
        <taxon>Bacteria</taxon>
        <taxon>Pseudomonadati</taxon>
        <taxon>Pseudomonadota</taxon>
        <taxon>Alphaproteobacteria</taxon>
        <taxon>Acetobacterales</taxon>
        <taxon>Acetobacteraceae</taxon>
        <taxon>Acetobacter</taxon>
    </lineage>
</organism>